<keyword evidence="1" id="KW-0472">Membrane</keyword>
<evidence type="ECO:0000313" key="2">
    <source>
        <dbReference type="EMBL" id="OCH93638.1"/>
    </source>
</evidence>
<keyword evidence="1" id="KW-1133">Transmembrane helix</keyword>
<feature type="transmembrane region" description="Helical" evidence="1">
    <location>
        <begin position="6"/>
        <end position="30"/>
    </location>
</feature>
<name>A0A8E2J352_9APHY</name>
<organism evidence="2 3">
    <name type="scientific">Obba rivulosa</name>
    <dbReference type="NCBI Taxonomy" id="1052685"/>
    <lineage>
        <taxon>Eukaryota</taxon>
        <taxon>Fungi</taxon>
        <taxon>Dikarya</taxon>
        <taxon>Basidiomycota</taxon>
        <taxon>Agaricomycotina</taxon>
        <taxon>Agaricomycetes</taxon>
        <taxon>Polyporales</taxon>
        <taxon>Gelatoporiaceae</taxon>
        <taxon>Obba</taxon>
    </lineage>
</organism>
<keyword evidence="3" id="KW-1185">Reference proteome</keyword>
<sequence>MNLTGSFPLSCFALLTVTFFGTCAVMLALIRKLPVISPLRSCPMVDPRYIPPERERFP</sequence>
<keyword evidence="1" id="KW-0812">Transmembrane</keyword>
<evidence type="ECO:0000256" key="1">
    <source>
        <dbReference type="SAM" id="Phobius"/>
    </source>
</evidence>
<dbReference type="EMBL" id="KV722352">
    <property type="protein sequence ID" value="OCH93638.1"/>
    <property type="molecule type" value="Genomic_DNA"/>
</dbReference>
<evidence type="ECO:0000313" key="3">
    <source>
        <dbReference type="Proteomes" id="UP000250043"/>
    </source>
</evidence>
<reference evidence="2 3" key="1">
    <citation type="submission" date="2016-07" db="EMBL/GenBank/DDBJ databases">
        <title>Draft genome of the white-rot fungus Obba rivulosa 3A-2.</title>
        <authorList>
            <consortium name="DOE Joint Genome Institute"/>
            <person name="Miettinen O."/>
            <person name="Riley R."/>
            <person name="Acob R."/>
            <person name="Barry K."/>
            <person name="Cullen D."/>
            <person name="De Vries R."/>
            <person name="Hainaut M."/>
            <person name="Hatakka A."/>
            <person name="Henrissat B."/>
            <person name="Hilden K."/>
            <person name="Kuo R."/>
            <person name="Labutti K."/>
            <person name="Lipzen A."/>
            <person name="Makela M.R."/>
            <person name="Sandor L."/>
            <person name="Spatafora J.W."/>
            <person name="Grigoriev I.V."/>
            <person name="Hibbett D.S."/>
        </authorList>
    </citation>
    <scope>NUCLEOTIDE SEQUENCE [LARGE SCALE GENOMIC DNA]</scope>
    <source>
        <strain evidence="2 3">3A-2</strain>
    </source>
</reference>
<dbReference type="AlphaFoldDB" id="A0A8E2J352"/>
<proteinExistence type="predicted"/>
<accession>A0A8E2J352</accession>
<protein>
    <submittedName>
        <fullName evidence="2">Uncharacterized protein</fullName>
    </submittedName>
</protein>
<gene>
    <name evidence="2" type="ORF">OBBRIDRAFT_789998</name>
</gene>
<dbReference type="Proteomes" id="UP000250043">
    <property type="component" value="Unassembled WGS sequence"/>
</dbReference>